<dbReference type="GO" id="GO:0000922">
    <property type="term" value="C:spindle pole"/>
    <property type="evidence" value="ECO:0007669"/>
    <property type="project" value="TreeGrafter"/>
</dbReference>
<dbReference type="GO" id="GO:0005813">
    <property type="term" value="C:centrosome"/>
    <property type="evidence" value="ECO:0007669"/>
    <property type="project" value="TreeGrafter"/>
</dbReference>
<dbReference type="GO" id="GO:0043015">
    <property type="term" value="F:gamma-tubulin binding"/>
    <property type="evidence" value="ECO:0007669"/>
    <property type="project" value="TreeGrafter"/>
</dbReference>
<evidence type="ECO:0000313" key="2">
    <source>
        <dbReference type="Proteomes" id="UP000579558"/>
    </source>
</evidence>
<name>A0A7K6V9E2_9PASS</name>
<proteinExistence type="predicted"/>
<dbReference type="OrthoDB" id="1602884at2759"/>
<dbReference type="InterPro" id="IPR052818">
    <property type="entry name" value="NEDD1_Spindle_Assembly"/>
</dbReference>
<feature type="non-terminal residue" evidence="1">
    <location>
        <position position="406"/>
    </location>
</feature>
<feature type="non-terminal residue" evidence="1">
    <location>
        <position position="1"/>
    </location>
</feature>
<gene>
    <name evidence="1" type="primary">Nedd1</name>
    <name evidence="1" type="ORF">NOTCIN_R09821</name>
</gene>
<organism evidence="1 2">
    <name type="scientific">Notiomystis cincta</name>
    <dbReference type="NCBI Taxonomy" id="366454"/>
    <lineage>
        <taxon>Eukaryota</taxon>
        <taxon>Metazoa</taxon>
        <taxon>Chordata</taxon>
        <taxon>Craniata</taxon>
        <taxon>Vertebrata</taxon>
        <taxon>Euteleostomi</taxon>
        <taxon>Archelosauria</taxon>
        <taxon>Archosauria</taxon>
        <taxon>Dinosauria</taxon>
        <taxon>Saurischia</taxon>
        <taxon>Theropoda</taxon>
        <taxon>Coelurosauria</taxon>
        <taxon>Aves</taxon>
        <taxon>Neognathae</taxon>
        <taxon>Neoaves</taxon>
        <taxon>Telluraves</taxon>
        <taxon>Australaves</taxon>
        <taxon>Passeriformes</taxon>
        <taxon>Notiomystidae</taxon>
        <taxon>Notiomystis</taxon>
    </lineage>
</organism>
<dbReference type="Proteomes" id="UP000579558">
    <property type="component" value="Unassembled WGS sequence"/>
</dbReference>
<dbReference type="GO" id="GO:0000278">
    <property type="term" value="P:mitotic cell cycle"/>
    <property type="evidence" value="ECO:0007669"/>
    <property type="project" value="TreeGrafter"/>
</dbReference>
<dbReference type="InterPro" id="IPR036322">
    <property type="entry name" value="WD40_repeat_dom_sf"/>
</dbReference>
<dbReference type="InterPro" id="IPR015943">
    <property type="entry name" value="WD40/YVTN_repeat-like_dom_sf"/>
</dbReference>
<dbReference type="PANTHER" id="PTHR44414:SF1">
    <property type="entry name" value="PROTEIN NEDD1"/>
    <property type="match status" value="1"/>
</dbReference>
<dbReference type="EMBL" id="VZRX01011045">
    <property type="protein sequence ID" value="NWX31269.1"/>
    <property type="molecule type" value="Genomic_DNA"/>
</dbReference>
<dbReference type="GO" id="GO:0005737">
    <property type="term" value="C:cytoplasm"/>
    <property type="evidence" value="ECO:0007669"/>
    <property type="project" value="TreeGrafter"/>
</dbReference>
<dbReference type="GO" id="GO:0007020">
    <property type="term" value="P:microtubule nucleation"/>
    <property type="evidence" value="ECO:0007669"/>
    <property type="project" value="TreeGrafter"/>
</dbReference>
<comment type="caution">
    <text evidence="1">The sequence shown here is derived from an EMBL/GenBank/DDBJ whole genome shotgun (WGS) entry which is preliminary data.</text>
</comment>
<reference evidence="1 2" key="1">
    <citation type="submission" date="2019-09" db="EMBL/GenBank/DDBJ databases">
        <title>Bird 10,000 Genomes (B10K) Project - Family phase.</title>
        <authorList>
            <person name="Zhang G."/>
        </authorList>
    </citation>
    <scope>NUCLEOTIDE SEQUENCE [LARGE SCALE GENOMIC DNA]</scope>
    <source>
        <strain evidence="1">B10K-DU-029-75</strain>
    </source>
</reference>
<dbReference type="SUPFAM" id="SSF50978">
    <property type="entry name" value="WD40 repeat-like"/>
    <property type="match status" value="1"/>
</dbReference>
<sequence>RLLTTIVADFPLTTVDFMPDGTTLAIGCSRGKICQYDLRHLTSPVKTVVAHKGCVKCIRLQFSSTFSKSNLTGSSNKPVSKRVEVKAGSNLGGIQNTGIKNIASQASATVSSHLTLTNENKGGEFFQEKTGFPHSSSLDVIPSKETDHGKSAELNNFDDLGRSSLGDVFSPVRDGLDFQSYLGGLDFLPQPTIAFPVKRSPMGSSAQGIQSSPLHALVGSPIKEEEEHLETDTKKISLGKQESKEVLKQVSKSNLPSIEPVTLSSPPSSTPDANEKLMKTVQAHPAYDLPVNGTTSTSSKITSPVTAGVASSLSEKIVETIGSSRPNAPLTAIQINFIQNMIQETMDDFREACHRDIVNLQVEMIKQFHMQLNEMHALLERYSVNESLVAEIERLREENKRLRTHF</sequence>
<evidence type="ECO:0000313" key="1">
    <source>
        <dbReference type="EMBL" id="NWX31269.1"/>
    </source>
</evidence>
<dbReference type="GO" id="GO:0005814">
    <property type="term" value="C:centriole"/>
    <property type="evidence" value="ECO:0007669"/>
    <property type="project" value="TreeGrafter"/>
</dbReference>
<accession>A0A7K6V9E2</accession>
<protein>
    <submittedName>
        <fullName evidence="1">NEDD1 protein</fullName>
    </submittedName>
</protein>
<dbReference type="Gene3D" id="2.130.10.10">
    <property type="entry name" value="YVTN repeat-like/Quinoprotein amine dehydrogenase"/>
    <property type="match status" value="1"/>
</dbReference>
<dbReference type="GO" id="GO:0036064">
    <property type="term" value="C:ciliary basal body"/>
    <property type="evidence" value="ECO:0007669"/>
    <property type="project" value="TreeGrafter"/>
</dbReference>
<dbReference type="PANTHER" id="PTHR44414">
    <property type="entry name" value="PROTEIN NEDD1"/>
    <property type="match status" value="1"/>
</dbReference>
<dbReference type="AlphaFoldDB" id="A0A7K6V9E2"/>
<keyword evidence="2" id="KW-1185">Reference proteome</keyword>